<reference evidence="2 3" key="1">
    <citation type="journal article" date="2023" name="Int. J. Syst. Evol. Microbiol.">
        <title>Ligilactobacillus ubinensis sp. nov., a novel species isolated from the wild ferment of a durian fruit (Durio zibethinus).</title>
        <authorList>
            <person name="Heng Y.C."/>
            <person name="Menon N."/>
            <person name="Chen B."/>
            <person name="Loo B.Z.L."/>
            <person name="Wong G.W.J."/>
            <person name="Lim A.C.H."/>
            <person name="Silvaraju S."/>
            <person name="Kittelmann S."/>
        </authorList>
    </citation>
    <scope>NUCLEOTIDE SEQUENCE [LARGE SCALE GENOMIC DNA]</scope>
    <source>
        <strain evidence="2 3">WILCCON 0076</strain>
    </source>
</reference>
<evidence type="ECO:0000313" key="2">
    <source>
        <dbReference type="EMBL" id="MCP0887509.1"/>
    </source>
</evidence>
<dbReference type="NCBIfam" id="NF003339">
    <property type="entry name" value="PRK04351.1"/>
    <property type="match status" value="1"/>
</dbReference>
<protein>
    <submittedName>
        <fullName evidence="2">SprT family protein</fullName>
    </submittedName>
</protein>
<proteinExistence type="predicted"/>
<dbReference type="InterPro" id="IPR006640">
    <property type="entry name" value="SprT-like_domain"/>
</dbReference>
<dbReference type="Proteomes" id="UP001139006">
    <property type="component" value="Unassembled WGS sequence"/>
</dbReference>
<sequence length="150" mass="17808">MNDAELTKKVQEISLESFGIPFTHQAFFNSRLKTTGGRYRLKDHNIEINPKMIAEYDYSVFEGIVKHELCHYHLHLANCGYQHKDRDFKRLLKRVGASRYAPAAARKYRYVYQCSNCKKLYYRKRKVDMTKYVCSQCRGQLTLKKLNQKN</sequence>
<dbReference type="RefSeq" id="WP_253361443.1">
    <property type="nucleotide sequence ID" value="NZ_JAIULA010000019.1"/>
</dbReference>
<name>A0A9X2FKS8_9LACO</name>
<keyword evidence="3" id="KW-1185">Reference proteome</keyword>
<evidence type="ECO:0000259" key="1">
    <source>
        <dbReference type="SMART" id="SM00731"/>
    </source>
</evidence>
<dbReference type="Pfam" id="PF17283">
    <property type="entry name" value="Zn_ribbon_SprT"/>
    <property type="match status" value="1"/>
</dbReference>
<dbReference type="AlphaFoldDB" id="A0A9X2FKS8"/>
<dbReference type="SMART" id="SM00731">
    <property type="entry name" value="SprT"/>
    <property type="match status" value="1"/>
</dbReference>
<dbReference type="GO" id="GO:0006950">
    <property type="term" value="P:response to stress"/>
    <property type="evidence" value="ECO:0007669"/>
    <property type="project" value="UniProtKB-ARBA"/>
</dbReference>
<comment type="caution">
    <text evidence="2">The sequence shown here is derived from an EMBL/GenBank/DDBJ whole genome shotgun (WGS) entry which is preliminary data.</text>
</comment>
<gene>
    <name evidence="2" type="ORF">LB941_09205</name>
</gene>
<dbReference type="InterPro" id="IPR035240">
    <property type="entry name" value="SprT_Zn_ribbon"/>
</dbReference>
<organism evidence="2 3">
    <name type="scientific">Ligilactobacillus ubinensis</name>
    <dbReference type="NCBI Taxonomy" id="2876789"/>
    <lineage>
        <taxon>Bacteria</taxon>
        <taxon>Bacillati</taxon>
        <taxon>Bacillota</taxon>
        <taxon>Bacilli</taxon>
        <taxon>Lactobacillales</taxon>
        <taxon>Lactobacillaceae</taxon>
        <taxon>Ligilactobacillus</taxon>
    </lineage>
</organism>
<dbReference type="Gene3D" id="3.30.2010.10">
    <property type="entry name" value="Metalloproteases ('zincins'), catalytic domain"/>
    <property type="match status" value="1"/>
</dbReference>
<feature type="domain" description="SprT-like" evidence="1">
    <location>
        <begin position="4"/>
        <end position="144"/>
    </location>
</feature>
<accession>A0A9X2FKS8</accession>
<evidence type="ECO:0000313" key="3">
    <source>
        <dbReference type="Proteomes" id="UP001139006"/>
    </source>
</evidence>
<dbReference type="EMBL" id="JAIULA010000019">
    <property type="protein sequence ID" value="MCP0887509.1"/>
    <property type="molecule type" value="Genomic_DNA"/>
</dbReference>
<dbReference type="Pfam" id="PF10263">
    <property type="entry name" value="SprT-like"/>
    <property type="match status" value="1"/>
</dbReference>